<evidence type="ECO:0000313" key="2">
    <source>
        <dbReference type="Proteomes" id="UP000789525"/>
    </source>
</evidence>
<organism evidence="1 2">
    <name type="scientific">Acaulospora colombiana</name>
    <dbReference type="NCBI Taxonomy" id="27376"/>
    <lineage>
        <taxon>Eukaryota</taxon>
        <taxon>Fungi</taxon>
        <taxon>Fungi incertae sedis</taxon>
        <taxon>Mucoromycota</taxon>
        <taxon>Glomeromycotina</taxon>
        <taxon>Glomeromycetes</taxon>
        <taxon>Diversisporales</taxon>
        <taxon>Acaulosporaceae</taxon>
        <taxon>Acaulospora</taxon>
    </lineage>
</organism>
<comment type="caution">
    <text evidence="1">The sequence shown here is derived from an EMBL/GenBank/DDBJ whole genome shotgun (WGS) entry which is preliminary data.</text>
</comment>
<evidence type="ECO:0000313" key="1">
    <source>
        <dbReference type="EMBL" id="CAG8630544.1"/>
    </source>
</evidence>
<dbReference type="Proteomes" id="UP000789525">
    <property type="component" value="Unassembled WGS sequence"/>
</dbReference>
<dbReference type="EMBL" id="CAJVPT010018015">
    <property type="protein sequence ID" value="CAG8630544.1"/>
    <property type="molecule type" value="Genomic_DNA"/>
</dbReference>
<feature type="non-terminal residue" evidence="1">
    <location>
        <position position="569"/>
    </location>
</feature>
<sequence>MTFHTPLETSIFESVAQTLVKALFNRHGGASNGKTRVSLWSITTILQVVFGTSDTIPFGNILLDKAHLVCAQDPGRGLGAGLRGGSSGALLNGVASWKGVEYTINVLIDTRWFGALLHLVVGQELEVSCAIFNHARVLRALVNGALECVDIPTIKEIYGGTRASWVTRREHKGMRTTLPPLILPRIGIPNDLVKYRDQTNGVGRGADAIVHSVRIGHMGLVVGRIEVNTIPAGREEDLGAQTIGAVGIRDAGSLGRLACIVETDKGNGLLAKRTSERDILGIIRSQERVSGEHLETRRKWMDHLLIVGSSLEVVNGRASNLLDSLKLAIRPLVKQGRGPIIGTVFFGLFELQERWDNEERLWRRTWVWASTYLARSAGRSTSSIKVLSKVESRAPHDSVNMTRDSARVDNSVFLPEESPKSRKGGVDEMLPLNLEEEIKKEERGEREAENKASSRKGRCRAATFCLAVFGLPLMPFRILESFLRRRAWIHRPGATATGATLQHLADTYVSLPSLSQTADTVILVFPPTLPPAATTVPGLTPHAATKDLNACSKRPLEIEMAVPPSTAST</sequence>
<keyword evidence="2" id="KW-1185">Reference proteome</keyword>
<name>A0ACA9N3T6_9GLOM</name>
<protein>
    <submittedName>
        <fullName evidence="1">17608_t:CDS:1</fullName>
    </submittedName>
</protein>
<accession>A0ACA9N3T6</accession>
<proteinExistence type="predicted"/>
<reference evidence="1" key="1">
    <citation type="submission" date="2021-06" db="EMBL/GenBank/DDBJ databases">
        <authorList>
            <person name="Kallberg Y."/>
            <person name="Tangrot J."/>
            <person name="Rosling A."/>
        </authorList>
    </citation>
    <scope>NUCLEOTIDE SEQUENCE</scope>
    <source>
        <strain evidence="1">CL356</strain>
    </source>
</reference>
<gene>
    <name evidence="1" type="ORF">ACOLOM_LOCUS7618</name>
</gene>